<dbReference type="InterPro" id="IPR018490">
    <property type="entry name" value="cNMP-bd_dom_sf"/>
</dbReference>
<feature type="domain" description="Cyclic nucleotide-binding" evidence="3">
    <location>
        <begin position="14"/>
        <end position="128"/>
    </location>
</feature>
<dbReference type="PROSITE" id="PS51371">
    <property type="entry name" value="CBS"/>
    <property type="match status" value="1"/>
</dbReference>
<dbReference type="InterPro" id="IPR014710">
    <property type="entry name" value="RmlC-like_jellyroll"/>
</dbReference>
<proteinExistence type="predicted"/>
<evidence type="ECO:0000313" key="6">
    <source>
        <dbReference type="Proteomes" id="UP000199766"/>
    </source>
</evidence>
<sequence>MDTMPNAFNFAASPFDCLNPEEQALVRKNVDIAYFPEGKVVLDVGAVPTHLFILIKGYVTQSEGDEVLATYGPDDTFDGRGLVAGHVSSRFVAAEEVLAYQLTHEAVNALIARNATFGALLFSDIGQKLNTLAQRGDEHELQSLTLARVDAAYLRPAHAVDAQTDIISVVRLFQAQRTNSVLVTGLPSGELGIFSSTTLQRAVLDGRALEHITVGEFASTPVVTVRPSDQLGDAMALLLRSRVHRLVVVDEQGDIHGILEALDMFSFLANHSHLITVQIEHAEDLAALEQAAAQITRLVTLLYRGGTRIRLMVTLVQQLNARLFERAWQMLAPPELVRNSCLFVMGSEGRGEQLLKTDQDNGLILRDGYTPPADLDAICQRFSQALIRFGYPECPGFIMVSNSAWRDDVSAWAQKARQWLLLPDADSPMHLAIFMDAHAVAGDARLLDEVRARLMELAIDNDALLGRFAAVVDSFGHHASWWSRLLGNGHGARGLNLKKEGIFPIVHGVRSLALARRIVQTSTAERITALVADGALSASQGAELTESLFFLMGLRLKAGLAELDTGHAVSGDVLPEHLSSLERDLLKDTLAVVKRFKVLLHLRFRLDAL</sequence>
<reference evidence="5 6" key="1">
    <citation type="submission" date="2016-10" db="EMBL/GenBank/DDBJ databases">
        <authorList>
            <person name="de Groot N.N."/>
        </authorList>
    </citation>
    <scope>NUCLEOTIDE SEQUENCE [LARGE SCALE GENOMIC DNA]</scope>
    <source>
        <strain evidence="5 6">ATCC 35958</strain>
    </source>
</reference>
<dbReference type="InterPro" id="IPR000595">
    <property type="entry name" value="cNMP-bd_dom"/>
</dbReference>
<dbReference type="PROSITE" id="PS50042">
    <property type="entry name" value="CNMP_BINDING_3"/>
    <property type="match status" value="1"/>
</dbReference>
<keyword evidence="1 2" id="KW-0129">CBS domain</keyword>
<dbReference type="Pfam" id="PF00027">
    <property type="entry name" value="cNMP_binding"/>
    <property type="match status" value="1"/>
</dbReference>
<dbReference type="SUPFAM" id="SSF51206">
    <property type="entry name" value="cAMP-binding domain-like"/>
    <property type="match status" value="1"/>
</dbReference>
<dbReference type="Pfam" id="PF10335">
    <property type="entry name" value="DUF294_C"/>
    <property type="match status" value="1"/>
</dbReference>
<dbReference type="Proteomes" id="UP000199766">
    <property type="component" value="Unassembled WGS sequence"/>
</dbReference>
<dbReference type="InterPro" id="IPR046342">
    <property type="entry name" value="CBS_dom_sf"/>
</dbReference>
<name>A0A1H9QUG3_9BURK</name>
<dbReference type="Gene3D" id="2.60.120.10">
    <property type="entry name" value="Jelly Rolls"/>
    <property type="match status" value="1"/>
</dbReference>
<dbReference type="AlphaFoldDB" id="A0A1H9QUG3"/>
<dbReference type="SMART" id="SM00116">
    <property type="entry name" value="CBS"/>
    <property type="match status" value="1"/>
</dbReference>
<evidence type="ECO:0000256" key="2">
    <source>
        <dbReference type="PROSITE-ProRule" id="PRU00703"/>
    </source>
</evidence>
<keyword evidence="6" id="KW-1185">Reference proteome</keyword>
<dbReference type="Pfam" id="PF00571">
    <property type="entry name" value="CBS"/>
    <property type="match status" value="1"/>
</dbReference>
<dbReference type="InterPro" id="IPR051257">
    <property type="entry name" value="Diverse_CBS-Domain"/>
</dbReference>
<gene>
    <name evidence="5" type="ORF">SAMN02982919_02756</name>
</gene>
<organism evidence="5 6">
    <name type="scientific">Giesbergeria anulus</name>
    <dbReference type="NCBI Taxonomy" id="180197"/>
    <lineage>
        <taxon>Bacteria</taxon>
        <taxon>Pseudomonadati</taxon>
        <taxon>Pseudomonadota</taxon>
        <taxon>Betaproteobacteria</taxon>
        <taxon>Burkholderiales</taxon>
        <taxon>Comamonadaceae</taxon>
        <taxon>Giesbergeria</taxon>
    </lineage>
</organism>
<dbReference type="InterPro" id="IPR000644">
    <property type="entry name" value="CBS_dom"/>
</dbReference>
<evidence type="ECO:0000259" key="4">
    <source>
        <dbReference type="PROSITE" id="PS51371"/>
    </source>
</evidence>
<accession>A0A1H9QUG3</accession>
<dbReference type="Gene3D" id="3.10.580.10">
    <property type="entry name" value="CBS-domain"/>
    <property type="match status" value="1"/>
</dbReference>
<dbReference type="InterPro" id="IPR005105">
    <property type="entry name" value="GlnD_Uridyltrans_N"/>
</dbReference>
<dbReference type="GO" id="GO:0008773">
    <property type="term" value="F:[protein-PII] uridylyltransferase activity"/>
    <property type="evidence" value="ECO:0007669"/>
    <property type="project" value="InterPro"/>
</dbReference>
<evidence type="ECO:0000313" key="5">
    <source>
        <dbReference type="EMBL" id="SER64251.1"/>
    </source>
</evidence>
<dbReference type="CDD" id="cd05401">
    <property type="entry name" value="NT_GlnE_GlnD_like"/>
    <property type="match status" value="1"/>
</dbReference>
<dbReference type="PANTHER" id="PTHR43080:SF2">
    <property type="entry name" value="CBS DOMAIN-CONTAINING PROTEIN"/>
    <property type="match status" value="1"/>
</dbReference>
<dbReference type="CDD" id="cd00038">
    <property type="entry name" value="CAP_ED"/>
    <property type="match status" value="1"/>
</dbReference>
<protein>
    <submittedName>
        <fullName evidence="5">CBS domain-containing protein</fullName>
    </submittedName>
</protein>
<evidence type="ECO:0000259" key="3">
    <source>
        <dbReference type="PROSITE" id="PS50042"/>
    </source>
</evidence>
<dbReference type="STRING" id="180197.SAMN02982919_02756"/>
<dbReference type="SUPFAM" id="SSF54631">
    <property type="entry name" value="CBS-domain pair"/>
    <property type="match status" value="1"/>
</dbReference>
<dbReference type="InterPro" id="IPR018821">
    <property type="entry name" value="DUF294_put_nucleoTrafse_sb-bd"/>
</dbReference>
<dbReference type="Pfam" id="PF03445">
    <property type="entry name" value="DUF294"/>
    <property type="match status" value="1"/>
</dbReference>
<evidence type="ECO:0000256" key="1">
    <source>
        <dbReference type="ARBA" id="ARBA00023122"/>
    </source>
</evidence>
<feature type="domain" description="CBS" evidence="4">
    <location>
        <begin position="218"/>
        <end position="275"/>
    </location>
</feature>
<dbReference type="PANTHER" id="PTHR43080">
    <property type="entry name" value="CBS DOMAIN-CONTAINING PROTEIN CBSX3, MITOCHONDRIAL"/>
    <property type="match status" value="1"/>
</dbReference>
<dbReference type="EMBL" id="FOGD01000011">
    <property type="protein sequence ID" value="SER64251.1"/>
    <property type="molecule type" value="Genomic_DNA"/>
</dbReference>